<dbReference type="PANTHER" id="PTHR43081">
    <property type="entry name" value="ADENYLATE CYCLASE, TERMINAL-DIFFERENTIATION SPECIFIC-RELATED"/>
    <property type="match status" value="1"/>
</dbReference>
<gene>
    <name evidence="1" type="ORF">N787_10965</name>
</gene>
<dbReference type="EMBL" id="AVCK01000017">
    <property type="protein sequence ID" value="KFN46325.1"/>
    <property type="molecule type" value="Genomic_DNA"/>
</dbReference>
<dbReference type="InterPro" id="IPR011990">
    <property type="entry name" value="TPR-like_helical_dom_sf"/>
</dbReference>
<dbReference type="NCBIfam" id="TIGR04510">
    <property type="entry name" value="mod_pep_cyc"/>
    <property type="match status" value="1"/>
</dbReference>
<dbReference type="AlphaFoldDB" id="A0A091BPT1"/>
<dbReference type="InterPro" id="IPR029787">
    <property type="entry name" value="Nucleotide_cyclase"/>
</dbReference>
<dbReference type="InterPro" id="IPR030966">
    <property type="entry name" value="Mod_pep_cyc"/>
</dbReference>
<dbReference type="GO" id="GO:0009190">
    <property type="term" value="P:cyclic nucleotide biosynthetic process"/>
    <property type="evidence" value="ECO:0007669"/>
    <property type="project" value="InterPro"/>
</dbReference>
<dbReference type="SUPFAM" id="SSF48452">
    <property type="entry name" value="TPR-like"/>
    <property type="match status" value="1"/>
</dbReference>
<proteinExistence type="predicted"/>
<accession>A0A091BPT1</accession>
<dbReference type="Gene3D" id="1.25.40.10">
    <property type="entry name" value="Tetratricopeptide repeat domain"/>
    <property type="match status" value="1"/>
</dbReference>
<dbReference type="Proteomes" id="UP000029393">
    <property type="component" value="Unassembled WGS sequence"/>
</dbReference>
<evidence type="ECO:0000313" key="2">
    <source>
        <dbReference type="Proteomes" id="UP000029393"/>
    </source>
</evidence>
<dbReference type="PANTHER" id="PTHR43081:SF1">
    <property type="entry name" value="ADENYLATE CYCLASE, TERMINAL-DIFFERENTIATION SPECIFIC"/>
    <property type="match status" value="1"/>
</dbReference>
<sequence length="858" mass="93811">MLRTVLLCDIVDSTALIERLGDVRAVALLQRHDQLMRQNLALCHGQLIDKADGVLALFERPIQALDFALRYQRGLREVGATEGVDLKARIGIHVGDVMTWANEPKDVMAGAKAIEVEGLAKPVAARLMSLARPGQILMSGMAQNLCQRAVGELGEAGANLRWLMHGRYSFKGVPAPMLVHEVGEPGLSPLRAPESGAKAWRELPLWRRPPVLALEILLVGVLGVALFWSTVRSPPAIAFAERDWVVVAELQNRTSETLFDDSLDSALRVGLEQSRHVNLISELQIERALERMQRQGQPIDRQLGAELALREGAKAVILPTVAEVGGVVRVSLELIDPASGVTVHSENADSRDLSGVLDALDQAIAGVRTELGEGMKGITEGSRPLEKVTTGDIEALRAFSMGMRARTQGRSADAFALFEEAVRRDPGFAMAWLRMATIQLGSDLNRSKQYFDIAASHRDRLSDREALLMDASLGLFDRPERMLQKWKLLAAMYPDEYRAYYNYSYFSHFATLQYGEAARFIEPALVANNQSRADAYYLKGASLLADDRIDEALVAFKRSEALNDGGYRRDHAHAYAVRRDYAQAQRVLATQQPSGLPGAVLNERLGEVSHALDRGRWDAAAATLEALDGPLKQAPELVRQSRRLMQLSLASYAPDEGHPAQVRAFLDDQSRLLAESHALSRPRIEFQLLAGGWLAAHAGDLASARRALDLVGESAEAGGFPYVADMALLVRAEIDLAEGRPARAVEQLLPRSTAGNELYFLHAVLMRAHQASGDTAAALAQAKWLASHRGRAFAEPNSEFSWQLANVAESNLATLSASVYAEALGRSDEAKSERARFDAAWPAGGSLPAVQRRLDSLD</sequence>
<dbReference type="Gene3D" id="3.30.70.1230">
    <property type="entry name" value="Nucleotide cyclase"/>
    <property type="match status" value="1"/>
</dbReference>
<protein>
    <submittedName>
        <fullName evidence="1">Uncharacterized protein</fullName>
    </submittedName>
</protein>
<dbReference type="CDD" id="cd07302">
    <property type="entry name" value="CHD"/>
    <property type="match status" value="1"/>
</dbReference>
<dbReference type="eggNOG" id="COG2114">
    <property type="taxonomic scope" value="Bacteria"/>
</dbReference>
<dbReference type="InterPro" id="IPR001054">
    <property type="entry name" value="A/G_cyclase"/>
</dbReference>
<organism evidence="1 2">
    <name type="scientific">Arenimonas metalli CF5-1</name>
    <dbReference type="NCBI Taxonomy" id="1384056"/>
    <lineage>
        <taxon>Bacteria</taxon>
        <taxon>Pseudomonadati</taxon>
        <taxon>Pseudomonadota</taxon>
        <taxon>Gammaproteobacteria</taxon>
        <taxon>Lysobacterales</taxon>
        <taxon>Lysobacteraceae</taxon>
        <taxon>Arenimonas</taxon>
    </lineage>
</organism>
<dbReference type="PATRIC" id="fig|1384056.3.peg.1413"/>
<dbReference type="SUPFAM" id="SSF55073">
    <property type="entry name" value="Nucleotide cyclase"/>
    <property type="match status" value="1"/>
</dbReference>
<dbReference type="STRING" id="1384056.N787_10965"/>
<keyword evidence="2" id="KW-1185">Reference proteome</keyword>
<evidence type="ECO:0000313" key="1">
    <source>
        <dbReference type="EMBL" id="KFN46325.1"/>
    </source>
</evidence>
<dbReference type="InterPro" id="IPR050697">
    <property type="entry name" value="Adenylyl/Guanylyl_Cyclase_3/4"/>
</dbReference>
<reference evidence="1 2" key="1">
    <citation type="submission" date="2013-09" db="EMBL/GenBank/DDBJ databases">
        <title>Genome sequencing of Arenimonas metalli.</title>
        <authorList>
            <person name="Chen F."/>
            <person name="Wang G."/>
        </authorList>
    </citation>
    <scope>NUCLEOTIDE SEQUENCE [LARGE SCALE GENOMIC DNA]</scope>
    <source>
        <strain evidence="1 2">CF5-1</strain>
    </source>
</reference>
<dbReference type="GO" id="GO:0035556">
    <property type="term" value="P:intracellular signal transduction"/>
    <property type="evidence" value="ECO:0007669"/>
    <property type="project" value="InterPro"/>
</dbReference>
<dbReference type="GO" id="GO:0004016">
    <property type="term" value="F:adenylate cyclase activity"/>
    <property type="evidence" value="ECO:0007669"/>
    <property type="project" value="UniProtKB-ARBA"/>
</dbReference>
<dbReference type="eggNOG" id="COG0457">
    <property type="taxonomic scope" value="Bacteria"/>
</dbReference>
<name>A0A091BPT1_9GAMM</name>
<comment type="caution">
    <text evidence="1">The sequence shown here is derived from an EMBL/GenBank/DDBJ whole genome shotgun (WGS) entry which is preliminary data.</text>
</comment>
<dbReference type="Gene3D" id="3.40.50.10610">
    <property type="entry name" value="ABC-type transport auxiliary lipoprotein component"/>
    <property type="match status" value="1"/>
</dbReference>